<proteinExistence type="predicted"/>
<dbReference type="AlphaFoldDB" id="A0AAD6LGE2"/>
<sequence length="181" mass="20725">MGAQMENLEGNHNPLDMSEGDLEGEHVDGVDKDPFHDAGVRGGFEECLAHAVGGIKIEVADFYEKMHVEDYLDWEASLDNYFEWKTMAEAWKVLFVKLKLKGTALQHLEDARQHALMDDMVIWCKEASVWKTMGLRKAVLELFRVLRMTKQLLETVKRLLLPTILVGKTLTTLRRLKRGNV</sequence>
<accession>A0AAD6LGE2</accession>
<evidence type="ECO:0000313" key="2">
    <source>
        <dbReference type="EMBL" id="KAJ6959954.1"/>
    </source>
</evidence>
<name>A0AAD6LGE2_9ROSI</name>
<gene>
    <name evidence="2" type="ORF">NC653_038107</name>
</gene>
<comment type="caution">
    <text evidence="2">The sequence shown here is derived from an EMBL/GenBank/DDBJ whole genome shotgun (WGS) entry which is preliminary data.</text>
</comment>
<reference evidence="2" key="1">
    <citation type="journal article" date="2023" name="Mol. Ecol. Resour.">
        <title>Chromosome-level genome assembly of a triploid poplar Populus alba 'Berolinensis'.</title>
        <authorList>
            <person name="Chen S."/>
            <person name="Yu Y."/>
            <person name="Wang X."/>
            <person name="Wang S."/>
            <person name="Zhang T."/>
            <person name="Zhou Y."/>
            <person name="He R."/>
            <person name="Meng N."/>
            <person name="Wang Y."/>
            <person name="Liu W."/>
            <person name="Liu Z."/>
            <person name="Liu J."/>
            <person name="Guo Q."/>
            <person name="Huang H."/>
            <person name="Sederoff R.R."/>
            <person name="Wang G."/>
            <person name="Qu G."/>
            <person name="Chen S."/>
        </authorList>
    </citation>
    <scope>NUCLEOTIDE SEQUENCE</scope>
    <source>
        <strain evidence="2">SC-2020</strain>
    </source>
</reference>
<dbReference type="Proteomes" id="UP001164929">
    <property type="component" value="Chromosome 17"/>
</dbReference>
<organism evidence="2 3">
    <name type="scientific">Populus alba x Populus x berolinensis</name>
    <dbReference type="NCBI Taxonomy" id="444605"/>
    <lineage>
        <taxon>Eukaryota</taxon>
        <taxon>Viridiplantae</taxon>
        <taxon>Streptophyta</taxon>
        <taxon>Embryophyta</taxon>
        <taxon>Tracheophyta</taxon>
        <taxon>Spermatophyta</taxon>
        <taxon>Magnoliopsida</taxon>
        <taxon>eudicotyledons</taxon>
        <taxon>Gunneridae</taxon>
        <taxon>Pentapetalae</taxon>
        <taxon>rosids</taxon>
        <taxon>fabids</taxon>
        <taxon>Malpighiales</taxon>
        <taxon>Salicaceae</taxon>
        <taxon>Saliceae</taxon>
        <taxon>Populus</taxon>
    </lineage>
</organism>
<evidence type="ECO:0000256" key="1">
    <source>
        <dbReference type="SAM" id="MobiDB-lite"/>
    </source>
</evidence>
<evidence type="ECO:0000313" key="3">
    <source>
        <dbReference type="Proteomes" id="UP001164929"/>
    </source>
</evidence>
<protein>
    <submittedName>
        <fullName evidence="2">Uncharacterized protein</fullName>
    </submittedName>
</protein>
<keyword evidence="3" id="KW-1185">Reference proteome</keyword>
<feature type="region of interest" description="Disordered" evidence="1">
    <location>
        <begin position="1"/>
        <end position="24"/>
    </location>
</feature>
<dbReference type="EMBL" id="JAQIZT010000017">
    <property type="protein sequence ID" value="KAJ6959954.1"/>
    <property type="molecule type" value="Genomic_DNA"/>
</dbReference>